<name>A0A370GLU4_9BACI</name>
<dbReference type="InterPro" id="IPR058620">
    <property type="entry name" value="YtrI_C"/>
</dbReference>
<feature type="domain" description="Sporulation membrane protein YtrI C-terminal" evidence="3">
    <location>
        <begin position="80"/>
        <end position="164"/>
    </location>
</feature>
<dbReference type="AlphaFoldDB" id="A0A370GLU4"/>
<organism evidence="4 5">
    <name type="scientific">Falsibacillus pallidus</name>
    <dbReference type="NCBI Taxonomy" id="493781"/>
    <lineage>
        <taxon>Bacteria</taxon>
        <taxon>Bacillati</taxon>
        <taxon>Bacillota</taxon>
        <taxon>Bacilli</taxon>
        <taxon>Bacillales</taxon>
        <taxon>Bacillaceae</taxon>
        <taxon>Falsibacillus</taxon>
    </lineage>
</organism>
<evidence type="ECO:0000256" key="2">
    <source>
        <dbReference type="SAM" id="Phobius"/>
    </source>
</evidence>
<dbReference type="NCBIfam" id="NF041479">
    <property type="entry name" value="spor_membprot_YtrI"/>
    <property type="match status" value="1"/>
</dbReference>
<keyword evidence="2" id="KW-1133">Transmembrane helix</keyword>
<protein>
    <recommendedName>
        <fullName evidence="3">Sporulation membrane protein YtrI C-terminal domain-containing protein</fullName>
    </recommendedName>
</protein>
<dbReference type="Pfam" id="PF26347">
    <property type="entry name" value="YtrI_sporulation"/>
    <property type="match status" value="1"/>
</dbReference>
<evidence type="ECO:0000259" key="3">
    <source>
        <dbReference type="Pfam" id="PF26347"/>
    </source>
</evidence>
<dbReference type="RefSeq" id="WP_114745130.1">
    <property type="nucleotide sequence ID" value="NZ_QQAY01000003.1"/>
</dbReference>
<keyword evidence="2" id="KW-0472">Membrane</keyword>
<accession>A0A370GLU4</accession>
<dbReference type="EMBL" id="QQAY01000003">
    <property type="protein sequence ID" value="RDI44259.1"/>
    <property type="molecule type" value="Genomic_DNA"/>
</dbReference>
<dbReference type="Proteomes" id="UP000255326">
    <property type="component" value="Unassembled WGS sequence"/>
</dbReference>
<feature type="transmembrane region" description="Helical" evidence="2">
    <location>
        <begin position="12"/>
        <end position="34"/>
    </location>
</feature>
<proteinExistence type="predicted"/>
<evidence type="ECO:0000313" key="4">
    <source>
        <dbReference type="EMBL" id="RDI44259.1"/>
    </source>
</evidence>
<keyword evidence="5" id="KW-1185">Reference proteome</keyword>
<evidence type="ECO:0000256" key="1">
    <source>
        <dbReference type="SAM" id="Coils"/>
    </source>
</evidence>
<reference evidence="4 5" key="1">
    <citation type="submission" date="2018-07" db="EMBL/GenBank/DDBJ databases">
        <title>Genomic Encyclopedia of Type Strains, Phase IV (KMG-IV): sequencing the most valuable type-strain genomes for metagenomic binning, comparative biology and taxonomic classification.</title>
        <authorList>
            <person name="Goeker M."/>
        </authorList>
    </citation>
    <scope>NUCLEOTIDE SEQUENCE [LARGE SCALE GENOMIC DNA]</scope>
    <source>
        <strain evidence="4 5">DSM 25281</strain>
    </source>
</reference>
<keyword evidence="2" id="KW-0812">Transmembrane</keyword>
<comment type="caution">
    <text evidence="4">The sequence shown here is derived from an EMBL/GenBank/DDBJ whole genome shotgun (WGS) entry which is preliminary data.</text>
</comment>
<feature type="coiled-coil region" evidence="1">
    <location>
        <begin position="38"/>
        <end position="72"/>
    </location>
</feature>
<gene>
    <name evidence="4" type="ORF">DFR59_103330</name>
</gene>
<evidence type="ECO:0000313" key="5">
    <source>
        <dbReference type="Proteomes" id="UP000255326"/>
    </source>
</evidence>
<dbReference type="OrthoDB" id="2691164at2"/>
<sequence>MRIPPLYRRPEWQRLLAGIAVGGCISWVVFLFMFGTMQDRQSKILEDQRDIIKELENEKLIWQEEFAALNKKNQELLTVQGIEIRITNAARYHINSQALNEKTDELREDLRPLLAKDLSSVYKNKELVKKTIENKTVKINEKRYTFTIKEIFFYTTIQITAEIKLAD</sequence>
<dbReference type="InterPro" id="IPR048198">
    <property type="entry name" value="YtrI"/>
</dbReference>
<keyword evidence="1" id="KW-0175">Coiled coil</keyword>